<feature type="transmembrane region" description="Helical" evidence="6">
    <location>
        <begin position="71"/>
        <end position="89"/>
    </location>
</feature>
<comment type="similarity">
    <text evidence="2">Belongs to the archaeal/bacterial/fungal opsin family.</text>
</comment>
<keyword evidence="4 6" id="KW-1133">Transmembrane helix</keyword>
<evidence type="ECO:0000256" key="2">
    <source>
        <dbReference type="ARBA" id="ARBA00008130"/>
    </source>
</evidence>
<evidence type="ECO:0000256" key="6">
    <source>
        <dbReference type="SAM" id="Phobius"/>
    </source>
</evidence>
<comment type="caution">
    <text evidence="7">The sequence shown here is derived from an EMBL/GenBank/DDBJ whole genome shotgun (WGS) entry which is preliminary data.</text>
</comment>
<evidence type="ECO:0000313" key="8">
    <source>
        <dbReference type="Proteomes" id="UP001596414"/>
    </source>
</evidence>
<protein>
    <submittedName>
        <fullName evidence="7">Bacteriorhodopsin</fullName>
    </submittedName>
</protein>
<dbReference type="EMBL" id="JBHSZQ010000001">
    <property type="protein sequence ID" value="MFC7124695.1"/>
    <property type="molecule type" value="Genomic_DNA"/>
</dbReference>
<proteinExistence type="inferred from homology"/>
<evidence type="ECO:0000256" key="1">
    <source>
        <dbReference type="ARBA" id="ARBA00004141"/>
    </source>
</evidence>
<dbReference type="InterPro" id="IPR001425">
    <property type="entry name" value="Arc/bac/fun_rhodopsins"/>
</dbReference>
<evidence type="ECO:0000256" key="4">
    <source>
        <dbReference type="ARBA" id="ARBA00022989"/>
    </source>
</evidence>
<organism evidence="7 8">
    <name type="scientific">Halovenus rubra</name>
    <dbReference type="NCBI Taxonomy" id="869890"/>
    <lineage>
        <taxon>Archaea</taxon>
        <taxon>Methanobacteriati</taxon>
        <taxon>Methanobacteriota</taxon>
        <taxon>Stenosarchaea group</taxon>
        <taxon>Halobacteria</taxon>
        <taxon>Halobacteriales</taxon>
        <taxon>Haloarculaceae</taxon>
        <taxon>Halovenus</taxon>
    </lineage>
</organism>
<evidence type="ECO:0000256" key="3">
    <source>
        <dbReference type="ARBA" id="ARBA00022692"/>
    </source>
</evidence>
<feature type="transmembrane region" description="Helical" evidence="6">
    <location>
        <begin position="96"/>
        <end position="113"/>
    </location>
</feature>
<feature type="transmembrane region" description="Helical" evidence="6">
    <location>
        <begin position="119"/>
        <end position="140"/>
    </location>
</feature>
<dbReference type="Gene3D" id="1.20.1070.10">
    <property type="entry name" value="Rhodopsin 7-helix transmembrane proteins"/>
    <property type="match status" value="1"/>
</dbReference>
<sequence>MTDPILLSFAVAYAVSSAVLFAWVRRVPVQLREYCYPLLGLVVLAAVTHTLSGLTVGVIDLGSAEFDVFNVIDGSIAYGVLFGAAALLADVTRRQLWVAVALPATMNVAFQGAAVTDGILALVGALIVIFGYPVLCWLYFRSFVETVRQTSRARQRLYRKFRNLLLFLIGFLILIAFTSLDFFVSDISDTLIAYVDFLLRVGFAGFLFANISVFYDFEASVTADS</sequence>
<evidence type="ECO:0000313" key="7">
    <source>
        <dbReference type="EMBL" id="MFC7124695.1"/>
    </source>
</evidence>
<dbReference type="RefSeq" id="WP_267637561.1">
    <property type="nucleotide sequence ID" value="NZ_JAODIY010000010.1"/>
</dbReference>
<feature type="transmembrane region" description="Helical" evidence="6">
    <location>
        <begin position="36"/>
        <end position="59"/>
    </location>
</feature>
<feature type="transmembrane region" description="Helical" evidence="6">
    <location>
        <begin position="6"/>
        <end position="24"/>
    </location>
</feature>
<dbReference type="AlphaFoldDB" id="A0ABD5X0H4"/>
<accession>A0ABD5X0H4</accession>
<dbReference type="SMART" id="SM01021">
    <property type="entry name" value="Bac_rhodopsin"/>
    <property type="match status" value="1"/>
</dbReference>
<reference evidence="7 8" key="1">
    <citation type="journal article" date="2014" name="Int. J. Syst. Evol. Microbiol.">
        <title>Complete genome sequence of Corynebacterium casei LMG S-19264T (=DSM 44701T), isolated from a smear-ripened cheese.</title>
        <authorList>
            <consortium name="US DOE Joint Genome Institute (JGI-PGF)"/>
            <person name="Walter F."/>
            <person name="Albersmeier A."/>
            <person name="Kalinowski J."/>
            <person name="Ruckert C."/>
        </authorList>
    </citation>
    <scope>NUCLEOTIDE SEQUENCE [LARGE SCALE GENOMIC DNA]</scope>
    <source>
        <strain evidence="7 8">CGMCC 4.7215</strain>
    </source>
</reference>
<gene>
    <name evidence="7" type="ORF">ACFQJ7_01370</name>
</gene>
<keyword evidence="3 6" id="KW-0812">Transmembrane</keyword>
<evidence type="ECO:0000256" key="5">
    <source>
        <dbReference type="ARBA" id="ARBA00023136"/>
    </source>
</evidence>
<name>A0ABD5X0H4_9EURY</name>
<keyword evidence="5 6" id="KW-0472">Membrane</keyword>
<dbReference type="Proteomes" id="UP001596414">
    <property type="component" value="Unassembled WGS sequence"/>
</dbReference>
<dbReference type="SUPFAM" id="SSF81321">
    <property type="entry name" value="Family A G protein-coupled receptor-like"/>
    <property type="match status" value="1"/>
</dbReference>
<comment type="subcellular location">
    <subcellularLocation>
        <location evidence="1">Membrane</location>
        <topology evidence="1">Multi-pass membrane protein</topology>
    </subcellularLocation>
</comment>
<dbReference type="GO" id="GO:0016020">
    <property type="term" value="C:membrane"/>
    <property type="evidence" value="ECO:0007669"/>
    <property type="project" value="UniProtKB-SubCell"/>
</dbReference>
<feature type="transmembrane region" description="Helical" evidence="6">
    <location>
        <begin position="161"/>
        <end position="185"/>
    </location>
</feature>
<feature type="transmembrane region" description="Helical" evidence="6">
    <location>
        <begin position="197"/>
        <end position="217"/>
    </location>
</feature>